<keyword evidence="2" id="KW-1185">Reference proteome</keyword>
<proteinExistence type="predicted"/>
<organism evidence="1 2">
    <name type="scientific">Nitrospirillum iridis</name>
    <dbReference type="NCBI Taxonomy" id="765888"/>
    <lineage>
        <taxon>Bacteria</taxon>
        <taxon>Pseudomonadati</taxon>
        <taxon>Pseudomonadota</taxon>
        <taxon>Alphaproteobacteria</taxon>
        <taxon>Rhodospirillales</taxon>
        <taxon>Azospirillaceae</taxon>
        <taxon>Nitrospirillum</taxon>
    </lineage>
</organism>
<comment type="caution">
    <text evidence="1">The sequence shown here is derived from an EMBL/GenBank/DDBJ whole genome shotgun (WGS) entry which is preliminary data.</text>
</comment>
<dbReference type="AlphaFoldDB" id="A0A7X0AVN4"/>
<dbReference type="RefSeq" id="WP_184798971.1">
    <property type="nucleotide sequence ID" value="NZ_JACIIZ010000003.1"/>
</dbReference>
<reference evidence="1 2" key="1">
    <citation type="submission" date="2020-08" db="EMBL/GenBank/DDBJ databases">
        <title>Genomic Encyclopedia of Type Strains, Phase IV (KMG-IV): sequencing the most valuable type-strain genomes for metagenomic binning, comparative biology and taxonomic classification.</title>
        <authorList>
            <person name="Goeker M."/>
        </authorList>
    </citation>
    <scope>NUCLEOTIDE SEQUENCE [LARGE SCALE GENOMIC DNA]</scope>
    <source>
        <strain evidence="1 2">DSM 22198</strain>
    </source>
</reference>
<dbReference type="EMBL" id="JACIIZ010000003">
    <property type="protein sequence ID" value="MBB6250938.1"/>
    <property type="molecule type" value="Genomic_DNA"/>
</dbReference>
<accession>A0A7X0AVN4</accession>
<evidence type="ECO:0000313" key="1">
    <source>
        <dbReference type="EMBL" id="MBB6250938.1"/>
    </source>
</evidence>
<protein>
    <submittedName>
        <fullName evidence="1">Uncharacterized protein</fullName>
    </submittedName>
</protein>
<dbReference type="Proteomes" id="UP000539175">
    <property type="component" value="Unassembled WGS sequence"/>
</dbReference>
<gene>
    <name evidence="1" type="ORF">FHS74_001483</name>
</gene>
<evidence type="ECO:0000313" key="2">
    <source>
        <dbReference type="Proteomes" id="UP000539175"/>
    </source>
</evidence>
<name>A0A7X0AVN4_9PROT</name>
<sequence length="87" mass="8770">MSGVTEFTNTRISGHGTPIAGGLGTYTWGGPSPNVTVFAVSGNGLSKGETYVITATVILGPQLPSPFTVKYVGQLAGAPAIATFEAI</sequence>